<evidence type="ECO:0000256" key="10">
    <source>
        <dbReference type="ARBA" id="ARBA00023012"/>
    </source>
</evidence>
<dbReference type="FunFam" id="3.30.565.10:FF:000010">
    <property type="entry name" value="Sensor histidine kinase RcsC"/>
    <property type="match status" value="1"/>
</dbReference>
<dbReference type="CDD" id="cd17546">
    <property type="entry name" value="REC_hyHK_CKI1_RcsC-like"/>
    <property type="match status" value="1"/>
</dbReference>
<evidence type="ECO:0000313" key="19">
    <source>
        <dbReference type="EMBL" id="TCP63715.1"/>
    </source>
</evidence>
<dbReference type="SUPFAM" id="SSF52172">
    <property type="entry name" value="CheY-like"/>
    <property type="match status" value="1"/>
</dbReference>
<evidence type="ECO:0000256" key="13">
    <source>
        <dbReference type="ARBA" id="ARBA00068150"/>
    </source>
</evidence>
<dbReference type="FunFam" id="1.10.287.130:FF:000002">
    <property type="entry name" value="Two-component osmosensing histidine kinase"/>
    <property type="match status" value="1"/>
</dbReference>
<dbReference type="SMART" id="SM00448">
    <property type="entry name" value="REC"/>
    <property type="match status" value="1"/>
</dbReference>
<dbReference type="GO" id="GO:0005524">
    <property type="term" value="F:ATP binding"/>
    <property type="evidence" value="ECO:0007669"/>
    <property type="project" value="UniProtKB-KW"/>
</dbReference>
<dbReference type="Proteomes" id="UP000294813">
    <property type="component" value="Unassembled WGS sequence"/>
</dbReference>
<evidence type="ECO:0000256" key="9">
    <source>
        <dbReference type="ARBA" id="ARBA00022840"/>
    </source>
</evidence>
<dbReference type="PROSITE" id="PS50109">
    <property type="entry name" value="HIS_KIN"/>
    <property type="match status" value="1"/>
</dbReference>
<sequence length="622" mass="70186">MESKSLYKKISENVSSLNNKIYNKSTMLAISYAIEDFVSDFGLQAEMYVFFQEWKFFLHEKERYKKIDKICKRVFAFARNINLDDVSDFQNTIFIELDPDSVLCHEWNVILCHPEQYAIFTARELYELNQSCEDGMRKFEGFLSFSPFVVHQAVELLVNELQKYGVSYTPAYSEKRAMDAGEAGFDKRLSFFINRTIDKIEEKIEKLTNANIELASTLEKLKIAKMEEAAAEAANRAKSIFLANMSHEIRTPMNGILGMTELMMDTALSREQQYYAKTIYESSNALLTIINDILDLSKIESGNLVINKIEIIPQGLISGVIDLLDQTAKAKGIALEATVELDAEQVIITDPVRLRQVLLNLMGNAIKFTHEGKVSLSVFPEQEEKGNSVLRFEISDTGVGMDSEALSQLFQPFSQVHDLRTQTYGGTGLGLSISKRLVELMGGRIGVQSEWGKGSTFWFTLPLVNGASQDFAETTLSPNQDVLSQSVTAGANLMEEQRQKPTILVVEDNSIDQLLIKVQLRKLGYTVHCVKDGQEALQALEQQSFVLVLMDCQMPNMDGLTATQLIRQKEREKNTHVPIIAMTAHAMEEDRQRCLQAGMDDYMSKPIKFEGLKTMLHSHLGT</sequence>
<evidence type="ECO:0000256" key="11">
    <source>
        <dbReference type="ARBA" id="ARBA00024867"/>
    </source>
</evidence>
<gene>
    <name evidence="19" type="ORF">EDD73_11659</name>
</gene>
<keyword evidence="20" id="KW-1185">Reference proteome</keyword>
<dbReference type="Gene3D" id="3.40.50.2300">
    <property type="match status" value="1"/>
</dbReference>
<evidence type="ECO:0000256" key="6">
    <source>
        <dbReference type="ARBA" id="ARBA00022679"/>
    </source>
</evidence>
<keyword evidence="5 15" id="KW-0597">Phosphoprotein</keyword>
<evidence type="ECO:0000256" key="1">
    <source>
        <dbReference type="ARBA" id="ARBA00000085"/>
    </source>
</evidence>
<dbReference type="SUPFAM" id="SSF47384">
    <property type="entry name" value="Homodimeric domain of signal transducing histidine kinase"/>
    <property type="match status" value="1"/>
</dbReference>
<evidence type="ECO:0000256" key="5">
    <source>
        <dbReference type="ARBA" id="ARBA00022553"/>
    </source>
</evidence>
<comment type="caution">
    <text evidence="19">The sequence shown here is derived from an EMBL/GenBank/DDBJ whole genome shotgun (WGS) entry which is preliminary data.</text>
</comment>
<keyword evidence="7" id="KW-0547">Nucleotide-binding</keyword>
<dbReference type="InterPro" id="IPR004358">
    <property type="entry name" value="Sig_transdc_His_kin-like_C"/>
</dbReference>
<dbReference type="InterPro" id="IPR019278">
    <property type="entry name" value="DICT_dom"/>
</dbReference>
<evidence type="ECO:0000256" key="4">
    <source>
        <dbReference type="ARBA" id="ARBA00018672"/>
    </source>
</evidence>
<dbReference type="PRINTS" id="PR00344">
    <property type="entry name" value="BCTRLSENSOR"/>
</dbReference>
<feature type="domain" description="Histidine kinase" evidence="17">
    <location>
        <begin position="244"/>
        <end position="465"/>
    </location>
</feature>
<feature type="coiled-coil region" evidence="16">
    <location>
        <begin position="193"/>
        <end position="227"/>
    </location>
</feature>
<evidence type="ECO:0000256" key="15">
    <source>
        <dbReference type="PROSITE-ProRule" id="PRU00169"/>
    </source>
</evidence>
<evidence type="ECO:0000256" key="8">
    <source>
        <dbReference type="ARBA" id="ARBA00022777"/>
    </source>
</evidence>
<feature type="domain" description="Response regulatory" evidence="18">
    <location>
        <begin position="502"/>
        <end position="620"/>
    </location>
</feature>
<evidence type="ECO:0000259" key="18">
    <source>
        <dbReference type="PROSITE" id="PS50110"/>
    </source>
</evidence>
<keyword evidence="16" id="KW-0175">Coiled coil</keyword>
<comment type="catalytic activity">
    <reaction evidence="1">
        <text>ATP + protein L-histidine = ADP + protein N-phospho-L-histidine.</text>
        <dbReference type="EC" id="2.7.13.3"/>
    </reaction>
</comment>
<reference evidence="19 20" key="1">
    <citation type="submission" date="2019-03" db="EMBL/GenBank/DDBJ databases">
        <title>Genomic Encyclopedia of Type Strains, Phase IV (KMG-IV): sequencing the most valuable type-strain genomes for metagenomic binning, comparative biology and taxonomic classification.</title>
        <authorList>
            <person name="Goeker M."/>
        </authorList>
    </citation>
    <scope>NUCLEOTIDE SEQUENCE [LARGE SCALE GENOMIC DNA]</scope>
    <source>
        <strain evidence="19 20">DSM 11170</strain>
    </source>
</reference>
<dbReference type="EMBL" id="SLXT01000016">
    <property type="protein sequence ID" value="TCP63715.1"/>
    <property type="molecule type" value="Genomic_DNA"/>
</dbReference>
<keyword evidence="10" id="KW-0902">Two-component regulatory system</keyword>
<dbReference type="PROSITE" id="PS50110">
    <property type="entry name" value="RESPONSE_REGULATORY"/>
    <property type="match status" value="1"/>
</dbReference>
<accession>A0A4R2RX57</accession>
<dbReference type="SMART" id="SM00387">
    <property type="entry name" value="HATPase_c"/>
    <property type="match status" value="1"/>
</dbReference>
<dbReference type="CDD" id="cd16922">
    <property type="entry name" value="HATPase_EvgS-ArcB-TorS-like"/>
    <property type="match status" value="1"/>
</dbReference>
<dbReference type="InterPro" id="IPR003661">
    <property type="entry name" value="HisK_dim/P_dom"/>
</dbReference>
<keyword evidence="9" id="KW-0067">ATP-binding</keyword>
<dbReference type="Gene3D" id="1.10.287.130">
    <property type="match status" value="1"/>
</dbReference>
<protein>
    <recommendedName>
        <fullName evidence="14">Circadian input-output histidine kinase CikA</fullName>
        <ecNumber evidence="3">2.7.13.3</ecNumber>
    </recommendedName>
    <alternativeName>
        <fullName evidence="13">Sensory/regulatory protein RpfC</fullName>
    </alternativeName>
    <alternativeName>
        <fullName evidence="4">Stage 0 sporulation protein A homolog</fullName>
    </alternativeName>
</protein>
<dbReference type="Gene3D" id="3.30.565.10">
    <property type="entry name" value="Histidine kinase-like ATPase, C-terminal domain"/>
    <property type="match status" value="1"/>
</dbReference>
<dbReference type="PANTHER" id="PTHR45339">
    <property type="entry name" value="HYBRID SIGNAL TRANSDUCTION HISTIDINE KINASE J"/>
    <property type="match status" value="1"/>
</dbReference>
<evidence type="ECO:0000256" key="7">
    <source>
        <dbReference type="ARBA" id="ARBA00022741"/>
    </source>
</evidence>
<evidence type="ECO:0000313" key="20">
    <source>
        <dbReference type="Proteomes" id="UP000294813"/>
    </source>
</evidence>
<comment type="similarity">
    <text evidence="2">In the N-terminal section; belongs to the phytochrome family.</text>
</comment>
<evidence type="ECO:0000256" key="14">
    <source>
        <dbReference type="ARBA" id="ARBA00074306"/>
    </source>
</evidence>
<dbReference type="InterPro" id="IPR011006">
    <property type="entry name" value="CheY-like_superfamily"/>
</dbReference>
<dbReference type="InterPro" id="IPR036890">
    <property type="entry name" value="HATPase_C_sf"/>
</dbReference>
<dbReference type="EC" id="2.7.13.3" evidence="3"/>
<keyword evidence="6" id="KW-0808">Transferase</keyword>
<name>A0A4R2RX57_9FIRM</name>
<feature type="modified residue" description="4-aspartylphosphate" evidence="15">
    <location>
        <position position="551"/>
    </location>
</feature>
<dbReference type="InterPro" id="IPR036097">
    <property type="entry name" value="HisK_dim/P_sf"/>
</dbReference>
<dbReference type="Pfam" id="PF10069">
    <property type="entry name" value="DICT"/>
    <property type="match status" value="1"/>
</dbReference>
<proteinExistence type="inferred from homology"/>
<organism evidence="19 20">
    <name type="scientific">Heliophilum fasciatum</name>
    <dbReference type="NCBI Taxonomy" id="35700"/>
    <lineage>
        <taxon>Bacteria</taxon>
        <taxon>Bacillati</taxon>
        <taxon>Bacillota</taxon>
        <taxon>Clostridia</taxon>
        <taxon>Eubacteriales</taxon>
        <taxon>Heliobacteriaceae</taxon>
        <taxon>Heliophilum</taxon>
    </lineage>
</organism>
<dbReference type="SUPFAM" id="SSF55874">
    <property type="entry name" value="ATPase domain of HSP90 chaperone/DNA topoisomerase II/histidine kinase"/>
    <property type="match status" value="1"/>
</dbReference>
<dbReference type="Pfam" id="PF00072">
    <property type="entry name" value="Response_reg"/>
    <property type="match status" value="1"/>
</dbReference>
<comment type="subunit">
    <text evidence="12">At low DSF concentrations, interacts with RpfF.</text>
</comment>
<keyword evidence="8 19" id="KW-0418">Kinase</keyword>
<dbReference type="PANTHER" id="PTHR45339:SF1">
    <property type="entry name" value="HYBRID SIGNAL TRANSDUCTION HISTIDINE KINASE J"/>
    <property type="match status" value="1"/>
</dbReference>
<dbReference type="InterPro" id="IPR003594">
    <property type="entry name" value="HATPase_dom"/>
</dbReference>
<evidence type="ECO:0000256" key="2">
    <source>
        <dbReference type="ARBA" id="ARBA00006402"/>
    </source>
</evidence>
<dbReference type="CDD" id="cd00082">
    <property type="entry name" value="HisKA"/>
    <property type="match status" value="1"/>
</dbReference>
<dbReference type="InterPro" id="IPR005467">
    <property type="entry name" value="His_kinase_dom"/>
</dbReference>
<dbReference type="GO" id="GO:0000155">
    <property type="term" value="F:phosphorelay sensor kinase activity"/>
    <property type="evidence" value="ECO:0007669"/>
    <property type="project" value="InterPro"/>
</dbReference>
<evidence type="ECO:0000256" key="12">
    <source>
        <dbReference type="ARBA" id="ARBA00064003"/>
    </source>
</evidence>
<evidence type="ECO:0000256" key="16">
    <source>
        <dbReference type="SAM" id="Coils"/>
    </source>
</evidence>
<dbReference type="InterPro" id="IPR001789">
    <property type="entry name" value="Sig_transdc_resp-reg_receiver"/>
</dbReference>
<dbReference type="Pfam" id="PF02518">
    <property type="entry name" value="HATPase_c"/>
    <property type="match status" value="1"/>
</dbReference>
<evidence type="ECO:0000256" key="3">
    <source>
        <dbReference type="ARBA" id="ARBA00012438"/>
    </source>
</evidence>
<dbReference type="Pfam" id="PF00512">
    <property type="entry name" value="HisKA"/>
    <property type="match status" value="1"/>
</dbReference>
<comment type="function">
    <text evidence="11">May play the central regulatory role in sporulation. It may be an element of the effector pathway responsible for the activation of sporulation genes in response to nutritional stress. Spo0A may act in concert with spo0H (a sigma factor) to control the expression of some genes that are critical to the sporulation process.</text>
</comment>
<dbReference type="SMART" id="SM00388">
    <property type="entry name" value="HisKA"/>
    <property type="match status" value="1"/>
</dbReference>
<dbReference type="AlphaFoldDB" id="A0A4R2RX57"/>
<evidence type="ECO:0000259" key="17">
    <source>
        <dbReference type="PROSITE" id="PS50109"/>
    </source>
</evidence>